<feature type="region of interest" description="Disordered" evidence="1">
    <location>
        <begin position="320"/>
        <end position="357"/>
    </location>
</feature>
<accession>A0A6A6GSL3</accession>
<dbReference type="EMBL" id="ML991928">
    <property type="protein sequence ID" value="KAF2228490.1"/>
    <property type="molecule type" value="Genomic_DNA"/>
</dbReference>
<dbReference type="PANTHER" id="PTHR39596">
    <property type="match status" value="1"/>
</dbReference>
<gene>
    <name evidence="2" type="ORF">EV356DRAFT_571831</name>
</gene>
<organism evidence="2 3">
    <name type="scientific">Viridothelium virens</name>
    <name type="common">Speckled blister lichen</name>
    <name type="synonym">Trypethelium virens</name>
    <dbReference type="NCBI Taxonomy" id="1048519"/>
    <lineage>
        <taxon>Eukaryota</taxon>
        <taxon>Fungi</taxon>
        <taxon>Dikarya</taxon>
        <taxon>Ascomycota</taxon>
        <taxon>Pezizomycotina</taxon>
        <taxon>Dothideomycetes</taxon>
        <taxon>Dothideomycetes incertae sedis</taxon>
        <taxon>Trypetheliales</taxon>
        <taxon>Trypetheliaceae</taxon>
        <taxon>Viridothelium</taxon>
    </lineage>
</organism>
<evidence type="ECO:0000256" key="1">
    <source>
        <dbReference type="SAM" id="MobiDB-lite"/>
    </source>
</evidence>
<dbReference type="AlphaFoldDB" id="A0A6A6GSL3"/>
<feature type="region of interest" description="Disordered" evidence="1">
    <location>
        <begin position="46"/>
        <end position="65"/>
    </location>
</feature>
<protein>
    <recommendedName>
        <fullName evidence="4">Heterokaryon incompatibility domain-containing protein</fullName>
    </recommendedName>
</protein>
<sequence length="899" mass="102069">MAFLSQSPISFTYDGVLRITQEAAQTCQDDVTGLFEEFVCEEEEVTQNSKSGTQLPSKAKTTSEQTDRMGMTCRALLGAVSKPEDHLRRLDNALGRLVKFKIIQPLLKDDELARRACAVLERLPAEYGEYHEACDGQMCAELPSDYFTNEHCTRTTSNLKVTRYLPVFLLELAVLVALPISERQNWHGQATLSLVNMIADSLEYLLYMKPGANFDASRLLIVRSLLWSLWRRSLSLHRYYVLRVHLEFGFTYSVHRSLRLKGQRLYDIVCNHRQLAGSTTPEASALPNSACNLAYELLQSDPVLVGTDLTALLVRFNETFPDEPPQHADQRSDTTTLEQSNHQITEQTTRVDDSSVRNHVSHASHVNTCSGNCTRLAWNESSYRAISGAPAVSLVPIQEGRLQYCESSRRTMTVAQTWTSVQDGNQGDAINVPGISTCLHKTFCEVSHKAGCNSYWVHTTCVPIDQTMRNEVMDSINAVFEDSQFTLVYDHKIISMAAPDAGLCEVDSMEKLLATFLLCEWNLGAWTLFEAMKGAKNLQLLCKNNTLVSLHEVILSIHTRGSIELSSLLLSSYYLLRPSEIHGLSSIITVFQELSSSELLRHTNTRTMGVEEAGRLLSYRRVRDEKDQVLIWSLLIGVPPTSIPAQFWSYMFTIRTGYLMSSIPRVEGVPNLSWGPICPGCAIDNQDTFAKSQSLVWHDEQSEEGWIIKTSTLSPIFLKAIWQFCSLDGLRLERAVRSAFTHTGAIWSEFWSVHHRHGSSYFERKRPLFMGQLPTNGEEWHLKYRMAMNAYQLWSTWTLLRLPAACRRELLKVSNRYRRESKSVALIYPKIDGSTPEDPLKLSQMVDNLTLAVITSEKGDIQDAFWKWREVIKWDTNVYLPPFRERLINYSKPLEPDNL</sequence>
<reference evidence="2" key="1">
    <citation type="journal article" date="2020" name="Stud. Mycol.">
        <title>101 Dothideomycetes genomes: a test case for predicting lifestyles and emergence of pathogens.</title>
        <authorList>
            <person name="Haridas S."/>
            <person name="Albert R."/>
            <person name="Binder M."/>
            <person name="Bloem J."/>
            <person name="Labutti K."/>
            <person name="Salamov A."/>
            <person name="Andreopoulos B."/>
            <person name="Baker S."/>
            <person name="Barry K."/>
            <person name="Bills G."/>
            <person name="Bluhm B."/>
            <person name="Cannon C."/>
            <person name="Castanera R."/>
            <person name="Culley D."/>
            <person name="Daum C."/>
            <person name="Ezra D."/>
            <person name="Gonzalez J."/>
            <person name="Henrissat B."/>
            <person name="Kuo A."/>
            <person name="Liang C."/>
            <person name="Lipzen A."/>
            <person name="Lutzoni F."/>
            <person name="Magnuson J."/>
            <person name="Mondo S."/>
            <person name="Nolan M."/>
            <person name="Ohm R."/>
            <person name="Pangilinan J."/>
            <person name="Park H.-J."/>
            <person name="Ramirez L."/>
            <person name="Alfaro M."/>
            <person name="Sun H."/>
            <person name="Tritt A."/>
            <person name="Yoshinaga Y."/>
            <person name="Zwiers L.-H."/>
            <person name="Turgeon B."/>
            <person name="Goodwin S."/>
            <person name="Spatafora J."/>
            <person name="Crous P."/>
            <person name="Grigoriev I."/>
        </authorList>
    </citation>
    <scope>NUCLEOTIDE SEQUENCE</scope>
    <source>
        <strain evidence="2">Tuck. ex Michener</strain>
    </source>
</reference>
<dbReference type="Proteomes" id="UP000800092">
    <property type="component" value="Unassembled WGS sequence"/>
</dbReference>
<feature type="compositionally biased region" description="Polar residues" evidence="1">
    <location>
        <begin position="333"/>
        <end position="348"/>
    </location>
</feature>
<feature type="compositionally biased region" description="Polar residues" evidence="1">
    <location>
        <begin position="46"/>
        <end position="64"/>
    </location>
</feature>
<name>A0A6A6GSL3_VIRVR</name>
<evidence type="ECO:0000313" key="2">
    <source>
        <dbReference type="EMBL" id="KAF2228490.1"/>
    </source>
</evidence>
<proteinExistence type="predicted"/>
<dbReference type="OrthoDB" id="2426273at2759"/>
<evidence type="ECO:0008006" key="4">
    <source>
        <dbReference type="Google" id="ProtNLM"/>
    </source>
</evidence>
<evidence type="ECO:0000313" key="3">
    <source>
        <dbReference type="Proteomes" id="UP000800092"/>
    </source>
</evidence>
<keyword evidence="3" id="KW-1185">Reference proteome</keyword>
<dbReference type="PANTHER" id="PTHR39596:SF4">
    <property type="entry name" value="HET DOMAIN PROTEIN (AFU_ORTHOLOGUE AFUA_3G03140)-RELATED"/>
    <property type="match status" value="1"/>
</dbReference>